<evidence type="ECO:0000313" key="2">
    <source>
        <dbReference type="Proteomes" id="UP000179441"/>
    </source>
</evidence>
<evidence type="ECO:0000313" key="1">
    <source>
        <dbReference type="EMBL" id="OHU76152.1"/>
    </source>
</evidence>
<dbReference type="Proteomes" id="UP000179441">
    <property type="component" value="Unassembled WGS sequence"/>
</dbReference>
<keyword evidence="2" id="KW-1185">Reference proteome</keyword>
<sequence length="108" mass="10873">MPADVAQERACGAFAVVESLSREVAAPTPVPSGAPNAGRGDLVGLANALNQVDRRGLSRQMNAAVNAHVVALTNLGALVNHGASRDDIASMAQVTKATGSTVAVLCDP</sequence>
<accession>A0A1S1LY77</accession>
<name>A0A1S1LY77_MYCCH</name>
<proteinExistence type="predicted"/>
<comment type="caution">
    <text evidence="1">The sequence shown here is derived from an EMBL/GenBank/DDBJ whole genome shotgun (WGS) entry which is preliminary data.</text>
</comment>
<reference evidence="1 2" key="1">
    <citation type="submission" date="2016-10" db="EMBL/GenBank/DDBJ databases">
        <title>Evaluation of Human, Veterinary and Environmental Mycobacterium chelonae Isolates by Core Genome Phylogenomic Analysis, Targeted Gene Comparison, and Anti-microbial Susceptibility Patterns: A Tale of Mistaken Identities.</title>
        <authorList>
            <person name="Fogelson S.B."/>
            <person name="Camus A.C."/>
            <person name="Lorenz W."/>
            <person name="Vasireddy R."/>
            <person name="Vasireddy S."/>
            <person name="Smith T."/>
            <person name="Brown-Elliott B.A."/>
            <person name="Wallace R.J.Jr."/>
            <person name="Hasan N.A."/>
            <person name="Reischl U."/>
            <person name="Sanchez S."/>
        </authorList>
    </citation>
    <scope>NUCLEOTIDE SEQUENCE [LARGE SCALE GENOMIC DNA]</scope>
    <source>
        <strain evidence="1 2">15518</strain>
    </source>
</reference>
<protein>
    <submittedName>
        <fullName evidence="1">Uncharacterized protein</fullName>
    </submittedName>
</protein>
<dbReference type="EMBL" id="MLIS01000004">
    <property type="protein sequence ID" value="OHU76152.1"/>
    <property type="molecule type" value="Genomic_DNA"/>
</dbReference>
<gene>
    <name evidence="1" type="ORF">BKG84_24530</name>
</gene>
<organism evidence="1 2">
    <name type="scientific">Mycobacteroides chelonae</name>
    <name type="common">Mycobacterium chelonae</name>
    <dbReference type="NCBI Taxonomy" id="1774"/>
    <lineage>
        <taxon>Bacteria</taxon>
        <taxon>Bacillati</taxon>
        <taxon>Actinomycetota</taxon>
        <taxon>Actinomycetes</taxon>
        <taxon>Mycobacteriales</taxon>
        <taxon>Mycobacteriaceae</taxon>
        <taxon>Mycobacteroides</taxon>
    </lineage>
</organism>
<dbReference type="AlphaFoldDB" id="A0A1S1LY77"/>